<dbReference type="AlphaFoldDB" id="A0A0A9GVI0"/>
<sequence length="41" mass="4734">MISFLRDRCRINSVSPNFPVTSSLKELDPIDHSMRDQVTLD</sequence>
<organism evidence="1">
    <name type="scientific">Arundo donax</name>
    <name type="common">Giant reed</name>
    <name type="synonym">Donax arundinaceus</name>
    <dbReference type="NCBI Taxonomy" id="35708"/>
    <lineage>
        <taxon>Eukaryota</taxon>
        <taxon>Viridiplantae</taxon>
        <taxon>Streptophyta</taxon>
        <taxon>Embryophyta</taxon>
        <taxon>Tracheophyta</taxon>
        <taxon>Spermatophyta</taxon>
        <taxon>Magnoliopsida</taxon>
        <taxon>Liliopsida</taxon>
        <taxon>Poales</taxon>
        <taxon>Poaceae</taxon>
        <taxon>PACMAD clade</taxon>
        <taxon>Arundinoideae</taxon>
        <taxon>Arundineae</taxon>
        <taxon>Arundo</taxon>
    </lineage>
</organism>
<dbReference type="EMBL" id="GBRH01171330">
    <property type="protein sequence ID" value="JAE26566.1"/>
    <property type="molecule type" value="Transcribed_RNA"/>
</dbReference>
<name>A0A0A9GVI0_ARUDO</name>
<reference evidence="1" key="2">
    <citation type="journal article" date="2015" name="Data Brief">
        <title>Shoot transcriptome of the giant reed, Arundo donax.</title>
        <authorList>
            <person name="Barrero R.A."/>
            <person name="Guerrero F.D."/>
            <person name="Moolhuijzen P."/>
            <person name="Goolsby J.A."/>
            <person name="Tidwell J."/>
            <person name="Bellgard S.E."/>
            <person name="Bellgard M.I."/>
        </authorList>
    </citation>
    <scope>NUCLEOTIDE SEQUENCE</scope>
    <source>
        <tissue evidence="1">Shoot tissue taken approximately 20 cm above the soil surface</tissue>
    </source>
</reference>
<proteinExistence type="predicted"/>
<accession>A0A0A9GVI0</accession>
<reference evidence="1" key="1">
    <citation type="submission" date="2014-09" db="EMBL/GenBank/DDBJ databases">
        <authorList>
            <person name="Magalhaes I.L.F."/>
            <person name="Oliveira U."/>
            <person name="Santos F.R."/>
            <person name="Vidigal T.H.D.A."/>
            <person name="Brescovit A.D."/>
            <person name="Santos A.J."/>
        </authorList>
    </citation>
    <scope>NUCLEOTIDE SEQUENCE</scope>
    <source>
        <tissue evidence="1">Shoot tissue taken approximately 20 cm above the soil surface</tissue>
    </source>
</reference>
<evidence type="ECO:0000313" key="1">
    <source>
        <dbReference type="EMBL" id="JAE26566.1"/>
    </source>
</evidence>
<protein>
    <submittedName>
        <fullName evidence="1">Uncharacterized protein</fullName>
    </submittedName>
</protein>